<dbReference type="Pfam" id="PF07732">
    <property type="entry name" value="Cu-oxidase_3"/>
    <property type="match status" value="1"/>
</dbReference>
<dbReference type="Pfam" id="PF00394">
    <property type="entry name" value="Cu-oxidase"/>
    <property type="match status" value="1"/>
</dbReference>
<dbReference type="OrthoDB" id="9757546at2"/>
<evidence type="ECO:0000259" key="5">
    <source>
        <dbReference type="Pfam" id="PF07731"/>
    </source>
</evidence>
<dbReference type="InterPro" id="IPR011706">
    <property type="entry name" value="Cu-oxidase_C"/>
</dbReference>
<dbReference type="PROSITE" id="PS00080">
    <property type="entry name" value="MULTICOPPER_OXIDASE2"/>
    <property type="match status" value="1"/>
</dbReference>
<feature type="domain" description="Plastocyanin-like" evidence="4">
    <location>
        <begin position="259"/>
        <end position="343"/>
    </location>
</feature>
<evidence type="ECO:0000256" key="2">
    <source>
        <dbReference type="ARBA" id="ARBA00023002"/>
    </source>
</evidence>
<name>A0A1N7MTC9_9RHOB</name>
<dbReference type="Pfam" id="PF07731">
    <property type="entry name" value="Cu-oxidase_2"/>
    <property type="match status" value="1"/>
</dbReference>
<dbReference type="InterPro" id="IPR045087">
    <property type="entry name" value="Cu-oxidase_fam"/>
</dbReference>
<dbReference type="Gene3D" id="2.60.40.420">
    <property type="entry name" value="Cupredoxins - blue copper proteins"/>
    <property type="match status" value="3"/>
</dbReference>
<organism evidence="7 8">
    <name type="scientific">Roseivivax lentus</name>
    <dbReference type="NCBI Taxonomy" id="633194"/>
    <lineage>
        <taxon>Bacteria</taxon>
        <taxon>Pseudomonadati</taxon>
        <taxon>Pseudomonadota</taxon>
        <taxon>Alphaproteobacteria</taxon>
        <taxon>Rhodobacterales</taxon>
        <taxon>Roseobacteraceae</taxon>
        <taxon>Roseivivax</taxon>
    </lineage>
</organism>
<keyword evidence="7" id="KW-0131">Cell cycle</keyword>
<dbReference type="InterPro" id="IPR011707">
    <property type="entry name" value="Cu-oxidase-like_N"/>
</dbReference>
<evidence type="ECO:0000313" key="7">
    <source>
        <dbReference type="EMBL" id="SIS89366.1"/>
    </source>
</evidence>
<dbReference type="CDD" id="cd13853">
    <property type="entry name" value="CuRO_1_Tth-MCO_like"/>
    <property type="match status" value="1"/>
</dbReference>
<gene>
    <name evidence="7" type="ORF">SAMN05421759_105178</name>
</gene>
<dbReference type="InterPro" id="IPR006311">
    <property type="entry name" value="TAT_signal"/>
</dbReference>
<dbReference type="PANTHER" id="PTHR11709:SF518">
    <property type="entry name" value="MULTICOPPER OXIDASE"/>
    <property type="match status" value="1"/>
</dbReference>
<keyword evidence="8" id="KW-1185">Reference proteome</keyword>
<accession>A0A1N7MTC9</accession>
<evidence type="ECO:0000313" key="8">
    <source>
        <dbReference type="Proteomes" id="UP000186684"/>
    </source>
</evidence>
<dbReference type="EMBL" id="FTOQ01000005">
    <property type="protein sequence ID" value="SIS89366.1"/>
    <property type="molecule type" value="Genomic_DNA"/>
</dbReference>
<dbReference type="InterPro" id="IPR002355">
    <property type="entry name" value="Cu_oxidase_Cu_BS"/>
</dbReference>
<dbReference type="GO" id="GO:0051301">
    <property type="term" value="P:cell division"/>
    <property type="evidence" value="ECO:0007669"/>
    <property type="project" value="UniProtKB-KW"/>
</dbReference>
<dbReference type="CDD" id="cd13900">
    <property type="entry name" value="CuRO_3_Tth-MCO_like"/>
    <property type="match status" value="1"/>
</dbReference>
<dbReference type="PROSITE" id="PS51318">
    <property type="entry name" value="TAT"/>
    <property type="match status" value="1"/>
</dbReference>
<evidence type="ECO:0000259" key="4">
    <source>
        <dbReference type="Pfam" id="PF00394"/>
    </source>
</evidence>
<feature type="domain" description="Plastocyanin-like" evidence="5">
    <location>
        <begin position="422"/>
        <end position="528"/>
    </location>
</feature>
<evidence type="ECO:0000256" key="1">
    <source>
        <dbReference type="ARBA" id="ARBA00022723"/>
    </source>
</evidence>
<feature type="domain" description="Plastocyanin-like" evidence="6">
    <location>
        <begin position="125"/>
        <end position="201"/>
    </location>
</feature>
<keyword evidence="2" id="KW-0560">Oxidoreductase</keyword>
<dbReference type="RefSeq" id="WP_076448144.1">
    <property type="nucleotide sequence ID" value="NZ_FTOQ01000005.1"/>
</dbReference>
<feature type="region of interest" description="Disordered" evidence="3">
    <location>
        <begin position="131"/>
        <end position="155"/>
    </location>
</feature>
<reference evidence="8" key="1">
    <citation type="submission" date="2017-01" db="EMBL/GenBank/DDBJ databases">
        <authorList>
            <person name="Varghese N."/>
            <person name="Submissions S."/>
        </authorList>
    </citation>
    <scope>NUCLEOTIDE SEQUENCE [LARGE SCALE GENOMIC DNA]</scope>
    <source>
        <strain evidence="8">DSM 29430</strain>
    </source>
</reference>
<sequence length="548" mass="60183">MRRRDFLRQAGAAVGLAPALQALGVSQALAQAGQLLRDLPELRSENGYLKTELIIEMGRFQVGGRMLHLPAYRFQHMDAGSLPGPTLRIKPGDKFEWDLINRMVPTGIPDGATQKQIDDLSQLEYTNVHTHGLQVSPEPGGDNVYQELKPGDPPQPYSYQVPGPETGRPQPAGLYWYHPHKHGSTSRQAWQGLSGAIVVEGDIDAVPEIAAARERVIVLNALLVNPAGEVPRAGIAPNAGFSPFTSIPAMPTDILLTMNGQLQPVVELQPGEVQRWRILAAAPHRFYWLEVEGHTLFQIGQDGVPFAEPRPVDRILMAPGNRAEFLIKGGRAGTYAIRAVEYEQGHPGGARPGWIIGTLEVAGEARDDALPTRLVTPPRMPDQPVARARTITFKGEISGGVPKGEFIGATEHAGHDDTTLPAVQFYLDGKVFNADRIDQHVVAGTVEDWTLVNEDVFQHPFHIHVNPFQVVAINGQPVDDDTWWDVIPLPSKGQITVRMFFRPDVTGKTVYHCHILPHEDNGMMANLRICPPGSDPYNLSEEVDQCEI</sequence>
<keyword evidence="7" id="KW-0167">Capsid protein</keyword>
<keyword evidence="7" id="KW-0132">Cell division</keyword>
<protein>
    <submittedName>
        <fullName evidence="7">Multicopper oxidase with three cupredoxin domains (Includes cell division protein FtsP and spore coat protein CotA)</fullName>
    </submittedName>
</protein>
<evidence type="ECO:0000256" key="3">
    <source>
        <dbReference type="SAM" id="MobiDB-lite"/>
    </source>
</evidence>
<dbReference type="InterPro" id="IPR001117">
    <property type="entry name" value="Cu-oxidase_2nd"/>
</dbReference>
<dbReference type="AlphaFoldDB" id="A0A1N7MTC9"/>
<dbReference type="Proteomes" id="UP000186684">
    <property type="component" value="Unassembled WGS sequence"/>
</dbReference>
<dbReference type="PANTHER" id="PTHR11709">
    <property type="entry name" value="MULTI-COPPER OXIDASE"/>
    <property type="match status" value="1"/>
</dbReference>
<dbReference type="STRING" id="633194.SAMN05421759_105178"/>
<keyword evidence="7" id="KW-0946">Virion</keyword>
<proteinExistence type="predicted"/>
<evidence type="ECO:0000259" key="6">
    <source>
        <dbReference type="Pfam" id="PF07732"/>
    </source>
</evidence>
<dbReference type="SUPFAM" id="SSF49503">
    <property type="entry name" value="Cupredoxins"/>
    <property type="match status" value="3"/>
</dbReference>
<dbReference type="GO" id="GO:0016491">
    <property type="term" value="F:oxidoreductase activity"/>
    <property type="evidence" value="ECO:0007669"/>
    <property type="project" value="UniProtKB-KW"/>
</dbReference>
<keyword evidence="1" id="KW-0479">Metal-binding</keyword>
<dbReference type="GO" id="GO:0005507">
    <property type="term" value="F:copper ion binding"/>
    <property type="evidence" value="ECO:0007669"/>
    <property type="project" value="InterPro"/>
</dbReference>
<dbReference type="InterPro" id="IPR008972">
    <property type="entry name" value="Cupredoxin"/>
</dbReference>